<accession>A0AAE5CC40</accession>
<protein>
    <submittedName>
        <fullName evidence="1">DUF429 domain-containing protein</fullName>
    </submittedName>
</protein>
<evidence type="ECO:0000313" key="2">
    <source>
        <dbReference type="Proteomes" id="UP000702544"/>
    </source>
</evidence>
<proteinExistence type="predicted"/>
<comment type="caution">
    <text evidence="1">The sequence shown here is derived from an EMBL/GenBank/DDBJ whole genome shotgun (WGS) entry which is preliminary data.</text>
</comment>
<dbReference type="EMBL" id="JAACAK010000137">
    <property type="protein sequence ID" value="NIR76637.1"/>
    <property type="molecule type" value="Genomic_DNA"/>
</dbReference>
<dbReference type="AlphaFoldDB" id="A0AAE5CC40"/>
<reference evidence="1 2" key="1">
    <citation type="submission" date="2020-01" db="EMBL/GenBank/DDBJ databases">
        <title>Genomes assembled from Gulf of Kutch pelagic sediment metagenomes.</title>
        <authorList>
            <person name="Chandrashekar M."/>
            <person name="Mahajan M.S."/>
            <person name="Dave K.J."/>
            <person name="Vatsa P."/>
            <person name="Nathani N.M."/>
        </authorList>
    </citation>
    <scope>NUCLEOTIDE SEQUENCE [LARGE SCALE GENOMIC DNA]</scope>
    <source>
        <strain evidence="1">KS3-K002</strain>
    </source>
</reference>
<dbReference type="Proteomes" id="UP000702544">
    <property type="component" value="Unassembled WGS sequence"/>
</dbReference>
<dbReference type="Pfam" id="PF04250">
    <property type="entry name" value="DUF429"/>
    <property type="match status" value="1"/>
</dbReference>
<dbReference type="InterPro" id="IPR007362">
    <property type="entry name" value="DUF429"/>
</dbReference>
<sequence>MDGCRAGWVVVLVELGDSRQVVSERCRIVPNFQRVIELPESPRFVGVDIPIGLPVIAVPGGRACDREARRLLGRKRGSSVFSPPVRAALAADSYERAVQLNRASSKHSIGLSRQVYGLLPKLREVHDAMNPDLQLRIREVHPELSFAAMNDGEPMTGSKKTKAGREDRLRLLEKWFPDVRGALETTTGEEVDRDDIVDAYAAAWSARRMATGKARYLPQQPELDSRGLRMGIWF</sequence>
<organism evidence="1 2">
    <name type="scientific">Candidatus Kutchimonas denitrificans</name>
    <dbReference type="NCBI Taxonomy" id="3056748"/>
    <lineage>
        <taxon>Bacteria</taxon>
        <taxon>Pseudomonadati</taxon>
        <taxon>Gemmatimonadota</taxon>
        <taxon>Gemmatimonadia</taxon>
        <taxon>Candidatus Palauibacterales</taxon>
        <taxon>Candidatus Palauibacteraceae</taxon>
        <taxon>Candidatus Kutchimonas</taxon>
    </lineage>
</organism>
<gene>
    <name evidence="1" type="ORF">GWO12_16270</name>
</gene>
<name>A0AAE5CC40_9BACT</name>
<evidence type="ECO:0000313" key="1">
    <source>
        <dbReference type="EMBL" id="NIR76637.1"/>
    </source>
</evidence>